<organism evidence="2 3">
    <name type="scientific">Lysobacter gummosus</name>
    <dbReference type="NCBI Taxonomy" id="262324"/>
    <lineage>
        <taxon>Bacteria</taxon>
        <taxon>Pseudomonadati</taxon>
        <taxon>Pseudomonadota</taxon>
        <taxon>Gammaproteobacteria</taxon>
        <taxon>Lysobacterales</taxon>
        <taxon>Lysobacteraceae</taxon>
        <taxon>Lysobacter</taxon>
    </lineage>
</organism>
<dbReference type="Proteomes" id="UP000829194">
    <property type="component" value="Chromosome"/>
</dbReference>
<sequence length="89" mass="9470">MMRKFLRDARVRRGAFAVSLLALAMFASTGSAGPVIPNGKLLITTFWLEGEAVGGDVQGVCPPGAPMPLPWGIRTSQKTYSYMDCAAPP</sequence>
<name>A0ABY3XHJ4_9GAMM</name>
<evidence type="ECO:0000313" key="3">
    <source>
        <dbReference type="Proteomes" id="UP000829194"/>
    </source>
</evidence>
<reference evidence="2 3" key="1">
    <citation type="submission" date="2022-03" db="EMBL/GenBank/DDBJ databases">
        <title>Complete genome sequence of Lysobacter capsici VKM B-2533 and Lysobacter gummosus 10.1.1, promising sources of lytic agents.</title>
        <authorList>
            <person name="Tarlachkov S.V."/>
            <person name="Kudryakova I.V."/>
            <person name="Afoshin A.S."/>
            <person name="Leontyevskaya E.A."/>
            <person name="Leontyevskaya N.V."/>
        </authorList>
    </citation>
    <scope>NUCLEOTIDE SEQUENCE [LARGE SCALE GENOMIC DNA]</scope>
    <source>
        <strain evidence="2 3">10.1.1</strain>
    </source>
</reference>
<feature type="signal peptide" evidence="1">
    <location>
        <begin position="1"/>
        <end position="32"/>
    </location>
</feature>
<keyword evidence="3" id="KW-1185">Reference proteome</keyword>
<evidence type="ECO:0000313" key="2">
    <source>
        <dbReference type="EMBL" id="UNP31117.1"/>
    </source>
</evidence>
<dbReference type="RefSeq" id="WP_148648791.1">
    <property type="nucleotide sequence ID" value="NZ_CP011131.1"/>
</dbReference>
<evidence type="ECO:0000256" key="1">
    <source>
        <dbReference type="SAM" id="SignalP"/>
    </source>
</evidence>
<evidence type="ECO:0008006" key="4">
    <source>
        <dbReference type="Google" id="ProtNLM"/>
    </source>
</evidence>
<dbReference type="EMBL" id="CP093547">
    <property type="protein sequence ID" value="UNP31117.1"/>
    <property type="molecule type" value="Genomic_DNA"/>
</dbReference>
<protein>
    <recommendedName>
        <fullName evidence="4">Secreted protein</fullName>
    </recommendedName>
</protein>
<proteinExistence type="predicted"/>
<feature type="chain" id="PRO_5045228143" description="Secreted protein" evidence="1">
    <location>
        <begin position="33"/>
        <end position="89"/>
    </location>
</feature>
<accession>A0ABY3XHJ4</accession>
<keyword evidence="1" id="KW-0732">Signal</keyword>
<gene>
    <name evidence="2" type="ORF">MOV92_07685</name>
</gene>